<name>D8LCJ9_ECTSI</name>
<feature type="domain" description="Calcineurin-like phosphoesterase" evidence="1">
    <location>
        <begin position="11"/>
        <end position="195"/>
    </location>
</feature>
<dbReference type="Pfam" id="PF00149">
    <property type="entry name" value="Metallophos"/>
    <property type="match status" value="1"/>
</dbReference>
<dbReference type="PANTHER" id="PTHR43143:SF4">
    <property type="entry name" value="CALCINEURIN-LIKE PHOSPHOESTERASE DOMAIN-CONTAINING PROTEIN"/>
    <property type="match status" value="1"/>
</dbReference>
<dbReference type="InterPro" id="IPR051918">
    <property type="entry name" value="STPP_CPPED1"/>
</dbReference>
<accession>D8LCJ9</accession>
<proteinExistence type="predicted"/>
<dbReference type="Proteomes" id="UP000002630">
    <property type="component" value="Linkage Group LG09"/>
</dbReference>
<dbReference type="InParanoid" id="D8LCJ9"/>
<sequence length="451" mass="50387">MEAEAFLMETENLHVVSLGDLGAYGSAGTTECFRVARDYLDGFHAPVDIVSGNHDLEGLGEFATDRENLAAFQAAFDKESPQFSAVIAEKTLCLGLSTVRFRDAEGSSHEVFIDEAQMQWFEQQLAAHSEEDGWKVMVFSHAPPMGSGLRVVQGVHIKNQCAWLNHSVGDRERRYFLRMCRKYGHIKAWFSGHFHLSHDYEDSISVVDGCAFVQPRCYPGTRPPVRCLFVARSKVGVIGEKSTRDGRRQTRLVRGTAECLQVYTVSHHVEGAADARLDVTLNYDDPTHPVIAHGHEDYDHLSWFSAYLPEEEDGCYLDHTQLESDAGGTAVASHSEDVQCWWHMRDGRVLGVHDGMVVEYDQELLAPIGVVRDREQLKGREVVVIEGGDAVMLVQREGGAGDASSSSGDVEVIHPNAKGGYSTVFQRNKAVRTKEMQREEMAQQWMRKNRS</sequence>
<dbReference type="eggNOG" id="ENOG502R044">
    <property type="taxonomic scope" value="Eukaryota"/>
</dbReference>
<reference evidence="2 3" key="1">
    <citation type="journal article" date="2010" name="Nature">
        <title>The Ectocarpus genome and the independent evolution of multicellularity in brown algae.</title>
        <authorList>
            <person name="Cock J.M."/>
            <person name="Sterck L."/>
            <person name="Rouze P."/>
            <person name="Scornet D."/>
            <person name="Allen A.E."/>
            <person name="Amoutzias G."/>
            <person name="Anthouard V."/>
            <person name="Artiguenave F."/>
            <person name="Aury J.M."/>
            <person name="Badger J.H."/>
            <person name="Beszteri B."/>
            <person name="Billiau K."/>
            <person name="Bonnet E."/>
            <person name="Bothwell J.H."/>
            <person name="Bowler C."/>
            <person name="Boyen C."/>
            <person name="Brownlee C."/>
            <person name="Carrano C.J."/>
            <person name="Charrier B."/>
            <person name="Cho G.Y."/>
            <person name="Coelho S.M."/>
            <person name="Collen J."/>
            <person name="Corre E."/>
            <person name="Da Silva C."/>
            <person name="Delage L."/>
            <person name="Delaroque N."/>
            <person name="Dittami S.M."/>
            <person name="Doulbeau S."/>
            <person name="Elias M."/>
            <person name="Farnham G."/>
            <person name="Gachon C.M."/>
            <person name="Gschloessl B."/>
            <person name="Heesch S."/>
            <person name="Jabbari K."/>
            <person name="Jubin C."/>
            <person name="Kawai H."/>
            <person name="Kimura K."/>
            <person name="Kloareg B."/>
            <person name="Kupper F.C."/>
            <person name="Lang D."/>
            <person name="Le Bail A."/>
            <person name="Leblanc C."/>
            <person name="Lerouge P."/>
            <person name="Lohr M."/>
            <person name="Lopez P.J."/>
            <person name="Martens C."/>
            <person name="Maumus F."/>
            <person name="Michel G."/>
            <person name="Miranda-Saavedra D."/>
            <person name="Morales J."/>
            <person name="Moreau H."/>
            <person name="Motomura T."/>
            <person name="Nagasato C."/>
            <person name="Napoli C.A."/>
            <person name="Nelson D.R."/>
            <person name="Nyvall-Collen P."/>
            <person name="Peters A.F."/>
            <person name="Pommier C."/>
            <person name="Potin P."/>
            <person name="Poulain J."/>
            <person name="Quesneville H."/>
            <person name="Read B."/>
            <person name="Rensing S.A."/>
            <person name="Ritter A."/>
            <person name="Rousvoal S."/>
            <person name="Samanta M."/>
            <person name="Samson G."/>
            <person name="Schroeder D.C."/>
            <person name="Segurens B."/>
            <person name="Strittmatter M."/>
            <person name="Tonon T."/>
            <person name="Tregear J.W."/>
            <person name="Valentin K."/>
            <person name="von Dassow P."/>
            <person name="Yamagishi T."/>
            <person name="Van de Peer Y."/>
            <person name="Wincker P."/>
        </authorList>
    </citation>
    <scope>NUCLEOTIDE SEQUENCE [LARGE SCALE GENOMIC DNA]</scope>
    <source>
        <strain evidence="3">Ec32 / CCAP1310/4</strain>
    </source>
</reference>
<dbReference type="Gene3D" id="3.60.21.10">
    <property type="match status" value="1"/>
</dbReference>
<protein>
    <submittedName>
        <fullName evidence="2">Calcineurin-like phosphoesterase</fullName>
    </submittedName>
</protein>
<dbReference type="SUPFAM" id="SSF56300">
    <property type="entry name" value="Metallo-dependent phosphatases"/>
    <property type="match status" value="1"/>
</dbReference>
<evidence type="ECO:0000313" key="3">
    <source>
        <dbReference type="Proteomes" id="UP000002630"/>
    </source>
</evidence>
<dbReference type="InterPro" id="IPR004843">
    <property type="entry name" value="Calcineurin-like_PHP"/>
</dbReference>
<dbReference type="OMA" id="FCFSHAP"/>
<evidence type="ECO:0000259" key="1">
    <source>
        <dbReference type="Pfam" id="PF00149"/>
    </source>
</evidence>
<keyword evidence="3" id="KW-1185">Reference proteome</keyword>
<organism evidence="2 3">
    <name type="scientific">Ectocarpus siliculosus</name>
    <name type="common">Brown alga</name>
    <name type="synonym">Conferva siliculosa</name>
    <dbReference type="NCBI Taxonomy" id="2880"/>
    <lineage>
        <taxon>Eukaryota</taxon>
        <taxon>Sar</taxon>
        <taxon>Stramenopiles</taxon>
        <taxon>Ochrophyta</taxon>
        <taxon>PX clade</taxon>
        <taxon>Phaeophyceae</taxon>
        <taxon>Ectocarpales</taxon>
        <taxon>Ectocarpaceae</taxon>
        <taxon>Ectocarpus</taxon>
    </lineage>
</organism>
<dbReference type="PANTHER" id="PTHR43143">
    <property type="entry name" value="METALLOPHOSPHOESTERASE, CALCINEURIN SUPERFAMILY"/>
    <property type="match status" value="1"/>
</dbReference>
<dbReference type="AlphaFoldDB" id="D8LCJ9"/>
<dbReference type="OrthoDB" id="10260867at2759"/>
<evidence type="ECO:0000313" key="2">
    <source>
        <dbReference type="EMBL" id="CBN79512.1"/>
    </source>
</evidence>
<dbReference type="EMBL" id="FN647789">
    <property type="protein sequence ID" value="CBN79512.1"/>
    <property type="molecule type" value="Genomic_DNA"/>
</dbReference>
<dbReference type="InterPro" id="IPR029052">
    <property type="entry name" value="Metallo-depent_PP-like"/>
</dbReference>
<gene>
    <name evidence="2" type="ORF">Esi_0011_0028</name>
</gene>
<dbReference type="EMBL" id="FN649734">
    <property type="protein sequence ID" value="CBN79512.1"/>
    <property type="molecule type" value="Genomic_DNA"/>
</dbReference>
<dbReference type="GO" id="GO:0016787">
    <property type="term" value="F:hydrolase activity"/>
    <property type="evidence" value="ECO:0007669"/>
    <property type="project" value="InterPro"/>
</dbReference>